<protein>
    <recommendedName>
        <fullName evidence="3">Phosphatidate cytidylyltransferase</fullName>
    </recommendedName>
</protein>
<reference evidence="2" key="1">
    <citation type="journal article" date="2014" name="Front. Microbiol.">
        <title>High frequency of phylogenetically diverse reductive dehalogenase-homologous genes in deep subseafloor sedimentary metagenomes.</title>
        <authorList>
            <person name="Kawai M."/>
            <person name="Futagami T."/>
            <person name="Toyoda A."/>
            <person name="Takaki Y."/>
            <person name="Nishi S."/>
            <person name="Hori S."/>
            <person name="Arai W."/>
            <person name="Tsubouchi T."/>
            <person name="Morono Y."/>
            <person name="Uchiyama I."/>
            <person name="Ito T."/>
            <person name="Fujiyama A."/>
            <person name="Inagaki F."/>
            <person name="Takami H."/>
        </authorList>
    </citation>
    <scope>NUCLEOTIDE SEQUENCE</scope>
    <source>
        <strain evidence="2">Expedition CK06-06</strain>
    </source>
</reference>
<feature type="transmembrane region" description="Helical" evidence="1">
    <location>
        <begin position="226"/>
        <end position="245"/>
    </location>
</feature>
<feature type="transmembrane region" description="Helical" evidence="1">
    <location>
        <begin position="7"/>
        <end position="27"/>
    </location>
</feature>
<organism evidence="2">
    <name type="scientific">marine sediment metagenome</name>
    <dbReference type="NCBI Taxonomy" id="412755"/>
    <lineage>
        <taxon>unclassified sequences</taxon>
        <taxon>metagenomes</taxon>
        <taxon>ecological metagenomes</taxon>
    </lineage>
</organism>
<name>X1BVX4_9ZZZZ</name>
<feature type="transmembrane region" description="Helical" evidence="1">
    <location>
        <begin position="198"/>
        <end position="219"/>
    </location>
</feature>
<dbReference type="InterPro" id="IPR037997">
    <property type="entry name" value="Dgk1-like"/>
</dbReference>
<accession>X1BVX4</accession>
<keyword evidence="1" id="KW-0812">Transmembrane</keyword>
<evidence type="ECO:0008006" key="3">
    <source>
        <dbReference type="Google" id="ProtNLM"/>
    </source>
</evidence>
<dbReference type="PANTHER" id="PTHR31303">
    <property type="entry name" value="CTP-DEPENDENT DIACYLGLYCEROL KINASE 1"/>
    <property type="match status" value="1"/>
</dbReference>
<keyword evidence="1" id="KW-1133">Transmembrane helix</keyword>
<dbReference type="EMBL" id="BART01015980">
    <property type="protein sequence ID" value="GAG76306.1"/>
    <property type="molecule type" value="Genomic_DNA"/>
</dbReference>
<gene>
    <name evidence="2" type="ORF">S01H4_30880</name>
</gene>
<feature type="transmembrane region" description="Helical" evidence="1">
    <location>
        <begin position="170"/>
        <end position="192"/>
    </location>
</feature>
<dbReference type="AlphaFoldDB" id="X1BVX4"/>
<keyword evidence="1" id="KW-0472">Membrane</keyword>
<dbReference type="PANTHER" id="PTHR31303:SF1">
    <property type="entry name" value="CTP-DEPENDENT DIACYLGLYCEROL KINASE 1"/>
    <property type="match status" value="1"/>
</dbReference>
<feature type="transmembrane region" description="Helical" evidence="1">
    <location>
        <begin position="106"/>
        <end position="123"/>
    </location>
</feature>
<feature type="transmembrane region" description="Helical" evidence="1">
    <location>
        <begin position="129"/>
        <end position="149"/>
    </location>
</feature>
<proteinExistence type="predicted"/>
<dbReference type="GO" id="GO:0004143">
    <property type="term" value="F:ATP-dependent diacylglycerol kinase activity"/>
    <property type="evidence" value="ECO:0007669"/>
    <property type="project" value="InterPro"/>
</dbReference>
<evidence type="ECO:0000256" key="1">
    <source>
        <dbReference type="SAM" id="Phobius"/>
    </source>
</evidence>
<evidence type="ECO:0000313" key="2">
    <source>
        <dbReference type="EMBL" id="GAG76306.1"/>
    </source>
</evidence>
<comment type="caution">
    <text evidence="2">The sequence shown here is derived from an EMBL/GenBank/DDBJ whole genome shotgun (WGS) entry which is preliminary data.</text>
</comment>
<sequence length="246" mass="27527">MDILFDLLLLIFTFIYVFATILIPVQLKKKDKITKFQARKAVHLLAGLAVLSAPYYTWPWWAVILAGSMTLLTLLSSKKSNVKQLKELYDSIGEEAEEKVGYLQGPFHYCLSITILITFFVIVAPNQMFFAIAGILLMIISDTLASIIGKKYGKRKINLPWVNTTRSLEGSLTFFISGFFLCFFAFTFLGVTNPITQIHLSLEIALLYSLITSGLATIVELVSPSTWDDLTIPIATVVIVFLLTLI</sequence>